<protein>
    <recommendedName>
        <fullName evidence="2">DUF4097 domain-containing protein</fullName>
    </recommendedName>
</protein>
<keyword evidence="4" id="KW-1185">Reference proteome</keyword>
<dbReference type="Proteomes" id="UP000633205">
    <property type="component" value="Unassembled WGS sequence"/>
</dbReference>
<dbReference type="Gene3D" id="2.160.20.120">
    <property type="match status" value="1"/>
</dbReference>
<feature type="region of interest" description="Disordered" evidence="1">
    <location>
        <begin position="265"/>
        <end position="284"/>
    </location>
</feature>
<evidence type="ECO:0000313" key="4">
    <source>
        <dbReference type="Proteomes" id="UP000633205"/>
    </source>
</evidence>
<evidence type="ECO:0000256" key="1">
    <source>
        <dbReference type="SAM" id="MobiDB-lite"/>
    </source>
</evidence>
<evidence type="ECO:0000313" key="3">
    <source>
        <dbReference type="EMBL" id="GGD24568.1"/>
    </source>
</evidence>
<gene>
    <name evidence="3" type="ORF">GCM10010915_00630</name>
</gene>
<proteinExistence type="predicted"/>
<dbReference type="InterPro" id="IPR025164">
    <property type="entry name" value="Toastrack_DUF4097"/>
</dbReference>
<sequence length="284" mass="29892">MTHEKWVIQPGETRVIDIADVTRLKASLVGGQIDVVGHDEDHVRVEIHSIAVKELRVEVTGSELEVDHPQVRWDNFIKAFGHFGSSGPRAEISVAVPRHLELSLGVVSASVLVAGVAGDATLNTVSGDVLVDGLNGDLNTHAVSGDIQVRGLVGDFASDMVSGDIAVSGEVREADVNTVSGSIFIDADGPLQEASINSVSGSTTLRLDDDYAAKYNIHTLSGRVQLDGVSRSKHYEGHAGALSGMFADVRANSVGGDITVLRRGGGVPVSETDTEVEWPTGGER</sequence>
<dbReference type="AlphaFoldDB" id="A0A916Y0R4"/>
<dbReference type="RefSeq" id="WP_188710341.1">
    <property type="nucleotide sequence ID" value="NZ_BMHO01000001.1"/>
</dbReference>
<feature type="domain" description="DUF4097" evidence="2">
    <location>
        <begin position="38"/>
        <end position="260"/>
    </location>
</feature>
<reference evidence="3" key="1">
    <citation type="journal article" date="2014" name="Int. J. Syst. Evol. Microbiol.">
        <title>Complete genome sequence of Corynebacterium casei LMG S-19264T (=DSM 44701T), isolated from a smear-ripened cheese.</title>
        <authorList>
            <consortium name="US DOE Joint Genome Institute (JGI-PGF)"/>
            <person name="Walter F."/>
            <person name="Albersmeier A."/>
            <person name="Kalinowski J."/>
            <person name="Ruckert C."/>
        </authorList>
    </citation>
    <scope>NUCLEOTIDE SEQUENCE</scope>
    <source>
        <strain evidence="3">CGMCC 1.15152</strain>
    </source>
</reference>
<reference evidence="3" key="2">
    <citation type="submission" date="2020-09" db="EMBL/GenBank/DDBJ databases">
        <authorList>
            <person name="Sun Q."/>
            <person name="Zhou Y."/>
        </authorList>
    </citation>
    <scope>NUCLEOTIDE SEQUENCE</scope>
    <source>
        <strain evidence="3">CGMCC 1.15152</strain>
    </source>
</reference>
<dbReference type="Pfam" id="PF13349">
    <property type="entry name" value="DUF4097"/>
    <property type="match status" value="1"/>
</dbReference>
<dbReference type="EMBL" id="BMHO01000001">
    <property type="protein sequence ID" value="GGD24568.1"/>
    <property type="molecule type" value="Genomic_DNA"/>
</dbReference>
<comment type="caution">
    <text evidence="3">The sequence shown here is derived from an EMBL/GenBank/DDBJ whole genome shotgun (WGS) entry which is preliminary data.</text>
</comment>
<organism evidence="3 4">
    <name type="scientific">Microbacterium faecale</name>
    <dbReference type="NCBI Taxonomy" id="1804630"/>
    <lineage>
        <taxon>Bacteria</taxon>
        <taxon>Bacillati</taxon>
        <taxon>Actinomycetota</taxon>
        <taxon>Actinomycetes</taxon>
        <taxon>Micrococcales</taxon>
        <taxon>Microbacteriaceae</taxon>
        <taxon>Microbacterium</taxon>
    </lineage>
</organism>
<name>A0A916Y0R4_9MICO</name>
<evidence type="ECO:0000259" key="2">
    <source>
        <dbReference type="Pfam" id="PF13349"/>
    </source>
</evidence>
<accession>A0A916Y0R4</accession>